<dbReference type="VEuPathDB" id="VectorBase:LOC119181540"/>
<dbReference type="Pfam" id="PF03221">
    <property type="entry name" value="HTH_Tnp_Tc5"/>
    <property type="match status" value="1"/>
</dbReference>
<dbReference type="GO" id="GO:0003677">
    <property type="term" value="F:DNA binding"/>
    <property type="evidence" value="ECO:0007669"/>
    <property type="project" value="UniProtKB-KW"/>
</dbReference>
<sequence>MTEQKAKDLAFLLGRNDFQGGSGWLQRFKERHIVGKAVTGRGSAPFAMAPIYELVGSVADHMATKVENAFDFDATRYQPPVASLPVLRLLQPMTHGRGEADFNFQGDLWKGATPVEPSQLPTGTDAEKDSRLTSD</sequence>
<evidence type="ECO:0000313" key="4">
    <source>
        <dbReference type="EMBL" id="KAH8037712.1"/>
    </source>
</evidence>
<feature type="region of interest" description="Disordered" evidence="2">
    <location>
        <begin position="108"/>
        <end position="135"/>
    </location>
</feature>
<gene>
    <name evidence="4" type="ORF">HPB51_015757</name>
</gene>
<evidence type="ECO:0000313" key="5">
    <source>
        <dbReference type="Proteomes" id="UP000821866"/>
    </source>
</evidence>
<comment type="caution">
    <text evidence="4">The sequence shown here is derived from an EMBL/GenBank/DDBJ whole genome shotgun (WGS) entry which is preliminary data.</text>
</comment>
<evidence type="ECO:0000259" key="3">
    <source>
        <dbReference type="PROSITE" id="PS51253"/>
    </source>
</evidence>
<dbReference type="EMBL" id="JABSTU010000002">
    <property type="protein sequence ID" value="KAH8037712.1"/>
    <property type="molecule type" value="Genomic_DNA"/>
</dbReference>
<feature type="compositionally biased region" description="Basic and acidic residues" evidence="2">
    <location>
        <begin position="125"/>
        <end position="135"/>
    </location>
</feature>
<reference evidence="4" key="2">
    <citation type="submission" date="2021-09" db="EMBL/GenBank/DDBJ databases">
        <authorList>
            <person name="Jia N."/>
            <person name="Wang J."/>
            <person name="Shi W."/>
            <person name="Du L."/>
            <person name="Sun Y."/>
            <person name="Zhan W."/>
            <person name="Jiang J."/>
            <person name="Wang Q."/>
            <person name="Zhang B."/>
            <person name="Ji P."/>
            <person name="Sakyi L.B."/>
            <person name="Cui X."/>
            <person name="Yuan T."/>
            <person name="Jiang B."/>
            <person name="Yang W."/>
            <person name="Lam T.T.-Y."/>
            <person name="Chang Q."/>
            <person name="Ding S."/>
            <person name="Wang X."/>
            <person name="Zhu J."/>
            <person name="Ruan X."/>
            <person name="Zhao L."/>
            <person name="Wei J."/>
            <person name="Que T."/>
            <person name="Du C."/>
            <person name="Cheng J."/>
            <person name="Dai P."/>
            <person name="Han X."/>
            <person name="Huang E."/>
            <person name="Gao Y."/>
            <person name="Liu J."/>
            <person name="Shao H."/>
            <person name="Ye R."/>
            <person name="Li L."/>
            <person name="Wei W."/>
            <person name="Wang X."/>
            <person name="Wang C."/>
            <person name="Huo Q."/>
            <person name="Li W."/>
            <person name="Guo W."/>
            <person name="Chen H."/>
            <person name="Chen S."/>
            <person name="Zhou L."/>
            <person name="Zhou L."/>
            <person name="Ni X."/>
            <person name="Tian J."/>
            <person name="Zhou Y."/>
            <person name="Sheng Y."/>
            <person name="Liu T."/>
            <person name="Pan Y."/>
            <person name="Xia L."/>
            <person name="Li J."/>
            <person name="Zhao F."/>
            <person name="Cao W."/>
        </authorList>
    </citation>
    <scope>NUCLEOTIDE SEQUENCE</scope>
    <source>
        <strain evidence="4">Rmic-2018</strain>
        <tissue evidence="4">Larvae</tissue>
    </source>
</reference>
<evidence type="ECO:0000256" key="1">
    <source>
        <dbReference type="ARBA" id="ARBA00023125"/>
    </source>
</evidence>
<evidence type="ECO:0000256" key="2">
    <source>
        <dbReference type="SAM" id="MobiDB-lite"/>
    </source>
</evidence>
<name>A0A9J6EUD7_RHIMP</name>
<dbReference type="InterPro" id="IPR006600">
    <property type="entry name" value="HTH_CenpB_DNA-bd_dom"/>
</dbReference>
<dbReference type="Proteomes" id="UP000821866">
    <property type="component" value="Chromosome 10"/>
</dbReference>
<feature type="domain" description="HTH CENPB-type" evidence="3">
    <location>
        <begin position="1"/>
        <end position="38"/>
    </location>
</feature>
<dbReference type="AlphaFoldDB" id="A0A9J6EUD7"/>
<accession>A0A9J6EUD7</accession>
<organism evidence="4 5">
    <name type="scientific">Rhipicephalus microplus</name>
    <name type="common">Cattle tick</name>
    <name type="synonym">Boophilus microplus</name>
    <dbReference type="NCBI Taxonomy" id="6941"/>
    <lineage>
        <taxon>Eukaryota</taxon>
        <taxon>Metazoa</taxon>
        <taxon>Ecdysozoa</taxon>
        <taxon>Arthropoda</taxon>
        <taxon>Chelicerata</taxon>
        <taxon>Arachnida</taxon>
        <taxon>Acari</taxon>
        <taxon>Parasitiformes</taxon>
        <taxon>Ixodida</taxon>
        <taxon>Ixodoidea</taxon>
        <taxon>Ixodidae</taxon>
        <taxon>Rhipicephalinae</taxon>
        <taxon>Rhipicephalus</taxon>
        <taxon>Boophilus</taxon>
    </lineage>
</organism>
<keyword evidence="5" id="KW-1185">Reference proteome</keyword>
<proteinExistence type="predicted"/>
<dbReference type="PROSITE" id="PS51253">
    <property type="entry name" value="HTH_CENPB"/>
    <property type="match status" value="1"/>
</dbReference>
<dbReference type="Gene3D" id="1.10.10.60">
    <property type="entry name" value="Homeodomain-like"/>
    <property type="match status" value="1"/>
</dbReference>
<protein>
    <recommendedName>
        <fullName evidence="3">HTH CENPB-type domain-containing protein</fullName>
    </recommendedName>
</protein>
<keyword evidence="1" id="KW-0238">DNA-binding</keyword>
<reference evidence="4" key="1">
    <citation type="journal article" date="2020" name="Cell">
        <title>Large-Scale Comparative Analyses of Tick Genomes Elucidate Their Genetic Diversity and Vector Capacities.</title>
        <authorList>
            <consortium name="Tick Genome and Microbiome Consortium (TIGMIC)"/>
            <person name="Jia N."/>
            <person name="Wang J."/>
            <person name="Shi W."/>
            <person name="Du L."/>
            <person name="Sun Y."/>
            <person name="Zhan W."/>
            <person name="Jiang J.F."/>
            <person name="Wang Q."/>
            <person name="Zhang B."/>
            <person name="Ji P."/>
            <person name="Bell-Sakyi L."/>
            <person name="Cui X.M."/>
            <person name="Yuan T.T."/>
            <person name="Jiang B.G."/>
            <person name="Yang W.F."/>
            <person name="Lam T.T."/>
            <person name="Chang Q.C."/>
            <person name="Ding S.J."/>
            <person name="Wang X.J."/>
            <person name="Zhu J.G."/>
            <person name="Ruan X.D."/>
            <person name="Zhao L."/>
            <person name="Wei J.T."/>
            <person name="Ye R.Z."/>
            <person name="Que T.C."/>
            <person name="Du C.H."/>
            <person name="Zhou Y.H."/>
            <person name="Cheng J.X."/>
            <person name="Dai P.F."/>
            <person name="Guo W.B."/>
            <person name="Han X.H."/>
            <person name="Huang E.J."/>
            <person name="Li L.F."/>
            <person name="Wei W."/>
            <person name="Gao Y.C."/>
            <person name="Liu J.Z."/>
            <person name="Shao H.Z."/>
            <person name="Wang X."/>
            <person name="Wang C.C."/>
            <person name="Yang T.C."/>
            <person name="Huo Q.B."/>
            <person name="Li W."/>
            <person name="Chen H.Y."/>
            <person name="Chen S.E."/>
            <person name="Zhou L.G."/>
            <person name="Ni X.B."/>
            <person name="Tian J.H."/>
            <person name="Sheng Y."/>
            <person name="Liu T."/>
            <person name="Pan Y.S."/>
            <person name="Xia L.Y."/>
            <person name="Li J."/>
            <person name="Zhao F."/>
            <person name="Cao W.C."/>
        </authorList>
    </citation>
    <scope>NUCLEOTIDE SEQUENCE</scope>
    <source>
        <strain evidence="4">Rmic-2018</strain>
    </source>
</reference>